<dbReference type="PROSITE" id="PS51194">
    <property type="entry name" value="HELICASE_CTER"/>
    <property type="match status" value="1"/>
</dbReference>
<dbReference type="EMBL" id="LAZR01006106">
    <property type="protein sequence ID" value="KKM94689.1"/>
    <property type="molecule type" value="Genomic_DNA"/>
</dbReference>
<dbReference type="InterPro" id="IPR000330">
    <property type="entry name" value="SNF2_N"/>
</dbReference>
<organism evidence="4">
    <name type="scientific">marine sediment metagenome</name>
    <dbReference type="NCBI Taxonomy" id="412755"/>
    <lineage>
        <taxon>unclassified sequences</taxon>
        <taxon>metagenomes</taxon>
        <taxon>ecological metagenomes</taxon>
    </lineage>
</organism>
<keyword evidence="1" id="KW-0378">Hydrolase</keyword>
<evidence type="ECO:0000259" key="3">
    <source>
        <dbReference type="PROSITE" id="PS51194"/>
    </source>
</evidence>
<dbReference type="Gene3D" id="3.40.50.300">
    <property type="entry name" value="P-loop containing nucleotide triphosphate hydrolases"/>
    <property type="match status" value="1"/>
</dbReference>
<dbReference type="InterPro" id="IPR027417">
    <property type="entry name" value="P-loop_NTPase"/>
</dbReference>
<evidence type="ECO:0008006" key="5">
    <source>
        <dbReference type="Google" id="ProtNLM"/>
    </source>
</evidence>
<dbReference type="InterPro" id="IPR001650">
    <property type="entry name" value="Helicase_C-like"/>
</dbReference>
<gene>
    <name evidence="4" type="ORF">LCGC14_1195850</name>
</gene>
<comment type="caution">
    <text evidence="4">The sequence shown here is derived from an EMBL/GenBank/DDBJ whole genome shotgun (WGS) entry which is preliminary data.</text>
</comment>
<dbReference type="GO" id="GO:0016787">
    <property type="term" value="F:hydrolase activity"/>
    <property type="evidence" value="ECO:0007669"/>
    <property type="project" value="UniProtKB-KW"/>
</dbReference>
<dbReference type="GO" id="GO:0031297">
    <property type="term" value="P:replication fork processing"/>
    <property type="evidence" value="ECO:0007669"/>
    <property type="project" value="TreeGrafter"/>
</dbReference>
<dbReference type="Pfam" id="PF00271">
    <property type="entry name" value="Helicase_C"/>
    <property type="match status" value="1"/>
</dbReference>
<reference evidence="4" key="1">
    <citation type="journal article" date="2015" name="Nature">
        <title>Complex archaea that bridge the gap between prokaryotes and eukaryotes.</title>
        <authorList>
            <person name="Spang A."/>
            <person name="Saw J.H."/>
            <person name="Jorgensen S.L."/>
            <person name="Zaremba-Niedzwiedzka K."/>
            <person name="Martijn J."/>
            <person name="Lind A.E."/>
            <person name="van Eijk R."/>
            <person name="Schleper C."/>
            <person name="Guy L."/>
            <person name="Ettema T.J."/>
        </authorList>
    </citation>
    <scope>NUCLEOTIDE SEQUENCE</scope>
</reference>
<dbReference type="SMART" id="SM00490">
    <property type="entry name" value="HELICc"/>
    <property type="match status" value="1"/>
</dbReference>
<dbReference type="InterPro" id="IPR049730">
    <property type="entry name" value="SNF2/RAD54-like_C"/>
</dbReference>
<protein>
    <recommendedName>
        <fullName evidence="5">Helicase</fullName>
    </recommendedName>
</protein>
<feature type="domain" description="Helicase ATP-binding" evidence="2">
    <location>
        <begin position="195"/>
        <end position="349"/>
    </location>
</feature>
<dbReference type="SUPFAM" id="SSF52540">
    <property type="entry name" value="P-loop containing nucleoside triphosphate hydrolases"/>
    <property type="match status" value="2"/>
</dbReference>
<dbReference type="GO" id="GO:0005524">
    <property type="term" value="F:ATP binding"/>
    <property type="evidence" value="ECO:0007669"/>
    <property type="project" value="InterPro"/>
</dbReference>
<accession>A0A0F9LII4</accession>
<evidence type="ECO:0000256" key="1">
    <source>
        <dbReference type="ARBA" id="ARBA00022801"/>
    </source>
</evidence>
<dbReference type="SMART" id="SM00487">
    <property type="entry name" value="DEXDc"/>
    <property type="match status" value="1"/>
</dbReference>
<evidence type="ECO:0000259" key="2">
    <source>
        <dbReference type="PROSITE" id="PS51192"/>
    </source>
</evidence>
<sequence length="666" mass="75336">MKTKHYIINAGFASRQGIPTSFVAIELRETKRALYVYGHGSEIDNIVDCWIPKSVVKKTKETKKEVKASATHKMITPSKSGVKVILGKTGIQLDRVVKVKKGLFAIYFPFNKEDLTIVRGLEGRKFEGDNHPRYWTCPINQENAFTLRKFKFPIEGLTDKELEKILYSGSVKSSKAIKVPSFKKELYPFQEKGVGFIEYRNGRALVADEMGLGKTIQALAYLELHPEKTPVVIICPASLKLNWRREIRHGMSSRKVIVLEGTKPFSITKYDIIIINYDILSHWLTEIQKINSQVVIADEAHYFKNNASNRTKAVKKLAKRVPHFIALTGTPIVNRPAEIYNAINIIDRSLFPSFFKFGKRYCNATHNGFGWDFNGSSNVEELHEKLGSIMIRRKKSEVLKDLPDKVRSFVPFELDNLKEYMSAENNFKSYIKERAGKEVDNVESKLKSELKETMDKYGIEKYDFGDHILNKKDIVSEKVKKASNAEVLVQIEILKQLAVKGKMKSAISWIRNFLDTDGKLVVFAIHKVVIDALMKEFGDIAVKIDGSVAMKDRDKAVQQFQENDKIQLFVGNIKAAGLGLTLTAASNVAFLELPWTPGELSQAEDRCHRIGQENSVTVYYLLAQGTIDEQIASLLDSKGKVLDAVLDGVQTKNDSLLKELINKYSN</sequence>
<evidence type="ECO:0000313" key="4">
    <source>
        <dbReference type="EMBL" id="KKM94689.1"/>
    </source>
</evidence>
<dbReference type="PROSITE" id="PS51192">
    <property type="entry name" value="HELICASE_ATP_BIND_1"/>
    <property type="match status" value="1"/>
</dbReference>
<dbReference type="InterPro" id="IPR014001">
    <property type="entry name" value="Helicase_ATP-bd"/>
</dbReference>
<proteinExistence type="predicted"/>
<dbReference type="Pfam" id="PF00176">
    <property type="entry name" value="SNF2-rel_dom"/>
    <property type="match status" value="1"/>
</dbReference>
<feature type="domain" description="Helicase C-terminal" evidence="3">
    <location>
        <begin position="502"/>
        <end position="657"/>
    </location>
</feature>
<dbReference type="PANTHER" id="PTHR45766:SF6">
    <property type="entry name" value="SWI_SNF-RELATED MATRIX-ASSOCIATED ACTIN-DEPENDENT REGULATOR OF CHROMATIN SUBFAMILY A-LIKE PROTEIN 1"/>
    <property type="match status" value="1"/>
</dbReference>
<dbReference type="PANTHER" id="PTHR45766">
    <property type="entry name" value="DNA ANNEALING HELICASE AND ENDONUCLEASE ZRANB3 FAMILY MEMBER"/>
    <property type="match status" value="1"/>
</dbReference>
<name>A0A0F9LII4_9ZZZZ</name>
<dbReference type="InterPro" id="IPR038718">
    <property type="entry name" value="SNF2-like_sf"/>
</dbReference>
<dbReference type="GO" id="GO:0006281">
    <property type="term" value="P:DNA repair"/>
    <property type="evidence" value="ECO:0007669"/>
    <property type="project" value="TreeGrafter"/>
</dbReference>
<dbReference type="Gene3D" id="3.40.50.10810">
    <property type="entry name" value="Tandem AAA-ATPase domain"/>
    <property type="match status" value="1"/>
</dbReference>
<dbReference type="AlphaFoldDB" id="A0A0F9LII4"/>
<dbReference type="CDD" id="cd18793">
    <property type="entry name" value="SF2_C_SNF"/>
    <property type="match status" value="1"/>
</dbReference>